<feature type="domain" description="NigD-like OB" evidence="1">
    <location>
        <begin position="24"/>
        <end position="93"/>
    </location>
</feature>
<dbReference type="PATRIC" id="fig|1203610.3.peg.3225"/>
<sequence>MKKLKFLGAVAMATVLLTSCLDGGNNESSYEAYAVVKMSTKSFKNLAYESDYSVPIYHPQLDNLSEGQCIYAWKKINGDDPVNQSATEYYTASEFQYRKVSTGDVAPYLDDTTTIKKNEMTILDAGVGGYMKGMLFVLSSHPNASSDQSNLMSLSFDRNQEVKEINGQRVYEVFLRAVKVTDGKNSTGNVTFENAFPMSTFFSYATAQEKSENKTNVYFRFNYIKEFNKDTTAATWATSKVLDYPIPEEK</sequence>
<proteinExistence type="predicted"/>
<name>A0A0F5JE09_9BACT</name>
<evidence type="ECO:0000259" key="1">
    <source>
        <dbReference type="Pfam" id="PF22221"/>
    </source>
</evidence>
<organism evidence="2 3">
    <name type="scientific">Parabacteroides gordonii MS-1 = DSM 23371</name>
    <dbReference type="NCBI Taxonomy" id="1203610"/>
    <lineage>
        <taxon>Bacteria</taxon>
        <taxon>Pseudomonadati</taxon>
        <taxon>Bacteroidota</taxon>
        <taxon>Bacteroidia</taxon>
        <taxon>Bacteroidales</taxon>
        <taxon>Tannerellaceae</taxon>
        <taxon>Parabacteroides</taxon>
    </lineage>
</organism>
<protein>
    <recommendedName>
        <fullName evidence="1">NigD-like OB domain-containing protein</fullName>
    </recommendedName>
</protein>
<dbReference type="Pfam" id="PF22221">
    <property type="entry name" value="NigD_N-like"/>
    <property type="match status" value="1"/>
</dbReference>
<accession>A0A0F5JE09</accession>
<gene>
    <name evidence="2" type="ORF">HMPREF1536_03159</name>
</gene>
<dbReference type="STRING" id="1203610.HMPREF1536_03159"/>
<dbReference type="RefSeq" id="WP_028726147.1">
    <property type="nucleotide sequence ID" value="NZ_AUAE01000008.1"/>
</dbReference>
<dbReference type="InterPro" id="IPR053994">
    <property type="entry name" value="NigD-like_OB"/>
</dbReference>
<dbReference type="HOGENOM" id="CLU_1073023_0_0_10"/>
<reference evidence="2 3" key="1">
    <citation type="submission" date="2013-04" db="EMBL/GenBank/DDBJ databases">
        <title>The Genome Sequence of Parabacteroides gordonii DSM 23371.</title>
        <authorList>
            <consortium name="The Broad Institute Genomics Platform"/>
            <person name="Earl A."/>
            <person name="Ward D."/>
            <person name="Feldgarden M."/>
            <person name="Gevers D."/>
            <person name="Martens E."/>
            <person name="Sakamoto M."/>
            <person name="Benno Y."/>
            <person name="Suzuki N."/>
            <person name="Matsunaga N."/>
            <person name="Koshihara K."/>
            <person name="Seki M."/>
            <person name="Komiya H."/>
            <person name="Walker B."/>
            <person name="Young S."/>
            <person name="Zeng Q."/>
            <person name="Gargeya S."/>
            <person name="Fitzgerald M."/>
            <person name="Haas B."/>
            <person name="Abouelleil A."/>
            <person name="Allen A.W."/>
            <person name="Alvarado L."/>
            <person name="Arachchi H.M."/>
            <person name="Berlin A.M."/>
            <person name="Chapman S.B."/>
            <person name="Gainer-Dewar J."/>
            <person name="Goldberg J."/>
            <person name="Griggs A."/>
            <person name="Gujja S."/>
            <person name="Hansen M."/>
            <person name="Howarth C."/>
            <person name="Imamovic A."/>
            <person name="Ireland A."/>
            <person name="Larimer J."/>
            <person name="McCowan C."/>
            <person name="Murphy C."/>
            <person name="Pearson M."/>
            <person name="Poon T.W."/>
            <person name="Priest M."/>
            <person name="Roberts A."/>
            <person name="Saif S."/>
            <person name="Shea T."/>
            <person name="Sisk P."/>
            <person name="Sykes S."/>
            <person name="Wortman J."/>
            <person name="Nusbaum C."/>
            <person name="Birren B."/>
        </authorList>
    </citation>
    <scope>NUCLEOTIDE SEQUENCE [LARGE SCALE GENOMIC DNA]</scope>
    <source>
        <strain evidence="2 3">MS-1</strain>
    </source>
</reference>
<comment type="caution">
    <text evidence="2">The sequence shown here is derived from an EMBL/GenBank/DDBJ whole genome shotgun (WGS) entry which is preliminary data.</text>
</comment>
<dbReference type="EMBL" id="AQHW01000015">
    <property type="protein sequence ID" value="KKB55687.1"/>
    <property type="molecule type" value="Genomic_DNA"/>
</dbReference>
<dbReference type="PROSITE" id="PS51257">
    <property type="entry name" value="PROKAR_LIPOPROTEIN"/>
    <property type="match status" value="1"/>
</dbReference>
<evidence type="ECO:0000313" key="3">
    <source>
        <dbReference type="Proteomes" id="UP000033035"/>
    </source>
</evidence>
<evidence type="ECO:0000313" key="2">
    <source>
        <dbReference type="EMBL" id="KKB55687.1"/>
    </source>
</evidence>
<dbReference type="AlphaFoldDB" id="A0A0F5JE09"/>
<dbReference type="Proteomes" id="UP000033035">
    <property type="component" value="Unassembled WGS sequence"/>
</dbReference>
<keyword evidence="3" id="KW-1185">Reference proteome</keyword>